<dbReference type="Gene3D" id="1.20.1440.100">
    <property type="entry name" value="SG protein - dephosphorylation function"/>
    <property type="match status" value="1"/>
</dbReference>
<dbReference type="InterPro" id="IPR050582">
    <property type="entry name" value="HAD-like_SerB"/>
</dbReference>
<accession>A0A6V7R186</accession>
<proteinExistence type="inferred from homology"/>
<dbReference type="Pfam" id="PF12710">
    <property type="entry name" value="HAD"/>
    <property type="match status" value="1"/>
</dbReference>
<evidence type="ECO:0000256" key="2">
    <source>
        <dbReference type="ARBA" id="ARBA00022723"/>
    </source>
</evidence>
<dbReference type="InterPro" id="IPR023214">
    <property type="entry name" value="HAD_sf"/>
</dbReference>
<protein>
    <submittedName>
        <fullName evidence="5">Haloacid dehalogenase-like hydrolase</fullName>
    </submittedName>
</protein>
<dbReference type="NCBIfam" id="TIGR01488">
    <property type="entry name" value="HAD-SF-IB"/>
    <property type="match status" value="1"/>
</dbReference>
<comment type="similarity">
    <text evidence="1">Belongs to the HAD-like hydrolase superfamily. SerB family.</text>
</comment>
<dbReference type="GO" id="GO:0046872">
    <property type="term" value="F:metal ion binding"/>
    <property type="evidence" value="ECO:0007669"/>
    <property type="project" value="UniProtKB-KW"/>
</dbReference>
<keyword evidence="2" id="KW-0479">Metal-binding</keyword>
<dbReference type="Proteomes" id="UP000589351">
    <property type="component" value="Unassembled WGS sequence"/>
</dbReference>
<dbReference type="SUPFAM" id="SSF56784">
    <property type="entry name" value="HAD-like"/>
    <property type="match status" value="1"/>
</dbReference>
<dbReference type="RefSeq" id="WP_183369237.1">
    <property type="nucleotide sequence ID" value="NZ_CAJEWD010000003.1"/>
</dbReference>
<sequence length="223" mass="26133">MKVALFDFDGTLYPHETFETLREHLQSHPKYKKNYKRFVRYFAPTYFGYKLKLVPKIKMQRRALESYILSFKGYTKSDIDEFFSDVANSMSRELRIPLLEKIKQLKKDNYYVVLISGAFIPLLEALFKGVGFDYIVGSTVNYNKSGQVDSKVRFERVFAERKIEILKEHFRGEKIDWNNSQAYSDSISDLKMLELVGQPVAVTPDSALQSIAERNNWKIINHF</sequence>
<dbReference type="InterPro" id="IPR006385">
    <property type="entry name" value="HAD_hydro_SerB1"/>
</dbReference>
<keyword evidence="6" id="KW-1185">Reference proteome</keyword>
<dbReference type="GO" id="GO:0016787">
    <property type="term" value="F:hydrolase activity"/>
    <property type="evidence" value="ECO:0007669"/>
    <property type="project" value="UniProtKB-KW"/>
</dbReference>
<dbReference type="Gene3D" id="3.40.50.1000">
    <property type="entry name" value="HAD superfamily/HAD-like"/>
    <property type="match status" value="1"/>
</dbReference>
<dbReference type="EMBL" id="CAJEWD010000003">
    <property type="protein sequence ID" value="CAD2071086.1"/>
    <property type="molecule type" value="Genomic_DNA"/>
</dbReference>
<evidence type="ECO:0000313" key="6">
    <source>
        <dbReference type="Proteomes" id="UP000589351"/>
    </source>
</evidence>
<dbReference type="InterPro" id="IPR036412">
    <property type="entry name" value="HAD-like_sf"/>
</dbReference>
<evidence type="ECO:0000256" key="4">
    <source>
        <dbReference type="ARBA" id="ARBA00022842"/>
    </source>
</evidence>
<evidence type="ECO:0000256" key="1">
    <source>
        <dbReference type="ARBA" id="ARBA00009184"/>
    </source>
</evidence>
<dbReference type="PANTHER" id="PTHR43344:SF13">
    <property type="entry name" value="PHOSPHATASE RV3661-RELATED"/>
    <property type="match status" value="1"/>
</dbReference>
<keyword evidence="4" id="KW-0460">Magnesium</keyword>
<keyword evidence="3 5" id="KW-0378">Hydrolase</keyword>
<evidence type="ECO:0000313" key="5">
    <source>
        <dbReference type="EMBL" id="CAD2071086.1"/>
    </source>
</evidence>
<gene>
    <name evidence="5" type="ORF">JEODO184_00124</name>
</gene>
<evidence type="ECO:0000256" key="3">
    <source>
        <dbReference type="ARBA" id="ARBA00022801"/>
    </source>
</evidence>
<dbReference type="AlphaFoldDB" id="A0A6V7R186"/>
<organism evidence="5 6">
    <name type="scientific">Jeotgalicoccus meleagridis</name>
    <dbReference type="NCBI Taxonomy" id="2759181"/>
    <lineage>
        <taxon>Bacteria</taxon>
        <taxon>Bacillati</taxon>
        <taxon>Bacillota</taxon>
        <taxon>Bacilli</taxon>
        <taxon>Bacillales</taxon>
        <taxon>Staphylococcaceae</taxon>
        <taxon>Jeotgalicoccus</taxon>
    </lineage>
</organism>
<dbReference type="PANTHER" id="PTHR43344">
    <property type="entry name" value="PHOSPHOSERINE PHOSPHATASE"/>
    <property type="match status" value="1"/>
</dbReference>
<name>A0A6V7R186_9STAP</name>
<dbReference type="NCBIfam" id="TIGR01490">
    <property type="entry name" value="HAD-SF-IB-hyp1"/>
    <property type="match status" value="1"/>
</dbReference>
<comment type="caution">
    <text evidence="5">The sequence shown here is derived from an EMBL/GenBank/DDBJ whole genome shotgun (WGS) entry which is preliminary data.</text>
</comment>
<reference evidence="5 6" key="1">
    <citation type="submission" date="2020-07" db="EMBL/GenBank/DDBJ databases">
        <authorList>
            <person name="Criscuolo A."/>
        </authorList>
    </citation>
    <scope>NUCLEOTIDE SEQUENCE [LARGE SCALE GENOMIC DNA]</scope>
    <source>
        <strain evidence="5">CIP111649</strain>
    </source>
</reference>